<accession>A0A0E9QR43</accession>
<protein>
    <submittedName>
        <fullName evidence="1">Uncharacterized protein</fullName>
    </submittedName>
</protein>
<sequence length="38" mass="4512">MGSSPQSMRFMRSQYSLHAYYLPLNYRLSMTILRGQIN</sequence>
<organism evidence="1">
    <name type="scientific">Anguilla anguilla</name>
    <name type="common">European freshwater eel</name>
    <name type="synonym">Muraena anguilla</name>
    <dbReference type="NCBI Taxonomy" id="7936"/>
    <lineage>
        <taxon>Eukaryota</taxon>
        <taxon>Metazoa</taxon>
        <taxon>Chordata</taxon>
        <taxon>Craniata</taxon>
        <taxon>Vertebrata</taxon>
        <taxon>Euteleostomi</taxon>
        <taxon>Actinopterygii</taxon>
        <taxon>Neopterygii</taxon>
        <taxon>Teleostei</taxon>
        <taxon>Anguilliformes</taxon>
        <taxon>Anguillidae</taxon>
        <taxon>Anguilla</taxon>
    </lineage>
</organism>
<name>A0A0E9QR43_ANGAN</name>
<dbReference type="EMBL" id="GBXM01089166">
    <property type="protein sequence ID" value="JAH19411.1"/>
    <property type="molecule type" value="Transcribed_RNA"/>
</dbReference>
<proteinExistence type="predicted"/>
<reference evidence="1" key="1">
    <citation type="submission" date="2014-11" db="EMBL/GenBank/DDBJ databases">
        <authorList>
            <person name="Amaro Gonzalez C."/>
        </authorList>
    </citation>
    <scope>NUCLEOTIDE SEQUENCE</scope>
</reference>
<evidence type="ECO:0000313" key="1">
    <source>
        <dbReference type="EMBL" id="JAH19411.1"/>
    </source>
</evidence>
<reference evidence="1" key="2">
    <citation type="journal article" date="2015" name="Fish Shellfish Immunol.">
        <title>Early steps in the European eel (Anguilla anguilla)-Vibrio vulnificus interaction in the gills: Role of the RtxA13 toxin.</title>
        <authorList>
            <person name="Callol A."/>
            <person name="Pajuelo D."/>
            <person name="Ebbesson L."/>
            <person name="Teles M."/>
            <person name="MacKenzie S."/>
            <person name="Amaro C."/>
        </authorList>
    </citation>
    <scope>NUCLEOTIDE SEQUENCE</scope>
</reference>
<dbReference type="AlphaFoldDB" id="A0A0E9QR43"/>